<dbReference type="Pfam" id="PF22106">
    <property type="entry name" value="NGO1945_C"/>
    <property type="match status" value="1"/>
</dbReference>
<reference evidence="3 4" key="1">
    <citation type="submission" date="2018-10" db="EMBL/GenBank/DDBJ databases">
        <title>Genomic Encyclopedia of Type Strains, Phase IV (KMG-IV): sequencing the most valuable type-strain genomes for metagenomic binning, comparative biology and taxonomic classification.</title>
        <authorList>
            <person name="Goeker M."/>
        </authorList>
    </citation>
    <scope>NUCLEOTIDE SEQUENCE [LARGE SCALE GENOMIC DNA]</scope>
    <source>
        <strain evidence="3 4">DSM 23800</strain>
    </source>
</reference>
<dbReference type="InterPro" id="IPR018640">
    <property type="entry name" value="DUF2063"/>
</dbReference>
<gene>
    <name evidence="3" type="ORF">DES31_0552</name>
</gene>
<accession>A0A420XIN6</accession>
<sequence>MSLKMIKKEEPTLAEIQQTLVNTVRTKTVVPEFEDKVQRLKVYMRLVRNNTFGFVDRCFTETQKHFSEDDWLQIKERFVQEGKAQSPYFQDIAGEFLLFCQNEKCVDDNLLHLMDFEYTQLLAEVSMDNVAKTGEWNEKTIMQLSPIVYLKEYPVDFLSHHFAEFIDNSHQVVIWRDSQFDVYYHSLSELDYWLLSYLKEQPDSLNQVIDNLAEIVGSNIQAIELLKEIWKKWVDVGVIV</sequence>
<dbReference type="Gene3D" id="1.10.150.690">
    <property type="entry name" value="DUF2063"/>
    <property type="match status" value="1"/>
</dbReference>
<dbReference type="Pfam" id="PF09836">
    <property type="entry name" value="DUF2063"/>
    <property type="match status" value="1"/>
</dbReference>
<dbReference type="InterPro" id="IPR044922">
    <property type="entry name" value="DUF2063_N_sf"/>
</dbReference>
<evidence type="ECO:0000259" key="2">
    <source>
        <dbReference type="Pfam" id="PF22106"/>
    </source>
</evidence>
<keyword evidence="4" id="KW-1185">Reference proteome</keyword>
<comment type="caution">
    <text evidence="3">The sequence shown here is derived from an EMBL/GenBank/DDBJ whole genome shotgun (WGS) entry which is preliminary data.</text>
</comment>
<feature type="domain" description="Putative DNA-binding" evidence="1">
    <location>
        <begin position="15"/>
        <end position="100"/>
    </location>
</feature>
<name>A0A420XIN6_9PAST</name>
<dbReference type="AlphaFoldDB" id="A0A420XIN6"/>
<dbReference type="InterPro" id="IPR054098">
    <property type="entry name" value="NGO1945-like_C"/>
</dbReference>
<evidence type="ECO:0000313" key="3">
    <source>
        <dbReference type="EMBL" id="RKR77227.1"/>
    </source>
</evidence>
<dbReference type="RefSeq" id="WP_229583619.1">
    <property type="nucleotide sequence ID" value="NZ_CP016604.1"/>
</dbReference>
<feature type="domain" description="NGO1945-like C-terminal" evidence="2">
    <location>
        <begin position="145"/>
        <end position="233"/>
    </location>
</feature>
<organism evidence="3 4">
    <name type="scientific">Otariodibacter oris</name>
    <dbReference type="NCBI Taxonomy" id="1032623"/>
    <lineage>
        <taxon>Bacteria</taxon>
        <taxon>Pseudomonadati</taxon>
        <taxon>Pseudomonadota</taxon>
        <taxon>Gammaproteobacteria</taxon>
        <taxon>Pasteurellales</taxon>
        <taxon>Pasteurellaceae</taxon>
        <taxon>Otariodibacter</taxon>
    </lineage>
</organism>
<dbReference type="EMBL" id="RBJC01000004">
    <property type="protein sequence ID" value="RKR77227.1"/>
    <property type="molecule type" value="Genomic_DNA"/>
</dbReference>
<dbReference type="Gene3D" id="3.90.930.50">
    <property type="match status" value="1"/>
</dbReference>
<dbReference type="Proteomes" id="UP000280099">
    <property type="component" value="Unassembled WGS sequence"/>
</dbReference>
<evidence type="ECO:0000313" key="4">
    <source>
        <dbReference type="Proteomes" id="UP000280099"/>
    </source>
</evidence>
<evidence type="ECO:0000259" key="1">
    <source>
        <dbReference type="Pfam" id="PF09836"/>
    </source>
</evidence>
<proteinExistence type="predicted"/>
<protein>
    <submittedName>
        <fullName evidence="3">Uncharacterized protein</fullName>
    </submittedName>
</protein>